<gene>
    <name evidence="3" type="ORF">F53441_2942</name>
</gene>
<evidence type="ECO:0000313" key="3">
    <source>
        <dbReference type="EMBL" id="KAF4454553.1"/>
    </source>
</evidence>
<dbReference type="Proteomes" id="UP000605986">
    <property type="component" value="Unassembled WGS sequence"/>
</dbReference>
<dbReference type="OrthoDB" id="4202871at2759"/>
<keyword evidence="2" id="KW-1133">Transmembrane helix</keyword>
<name>A0A8H4KRS9_9HYPO</name>
<evidence type="ECO:0000256" key="1">
    <source>
        <dbReference type="SAM" id="MobiDB-lite"/>
    </source>
</evidence>
<feature type="region of interest" description="Disordered" evidence="1">
    <location>
        <begin position="146"/>
        <end position="204"/>
    </location>
</feature>
<accession>A0A8H4KRS9</accession>
<comment type="caution">
    <text evidence="3">The sequence shown here is derived from an EMBL/GenBank/DDBJ whole genome shotgun (WGS) entry which is preliminary data.</text>
</comment>
<dbReference type="AlphaFoldDB" id="A0A8H4KRS9"/>
<keyword evidence="2" id="KW-0472">Membrane</keyword>
<feature type="transmembrane region" description="Helical" evidence="2">
    <location>
        <begin position="12"/>
        <end position="38"/>
    </location>
</feature>
<keyword evidence="4" id="KW-1185">Reference proteome</keyword>
<organism evidence="3 4">
    <name type="scientific">Fusarium austroafricanum</name>
    <dbReference type="NCBI Taxonomy" id="2364996"/>
    <lineage>
        <taxon>Eukaryota</taxon>
        <taxon>Fungi</taxon>
        <taxon>Dikarya</taxon>
        <taxon>Ascomycota</taxon>
        <taxon>Pezizomycotina</taxon>
        <taxon>Sordariomycetes</taxon>
        <taxon>Hypocreomycetidae</taxon>
        <taxon>Hypocreales</taxon>
        <taxon>Nectriaceae</taxon>
        <taxon>Fusarium</taxon>
        <taxon>Fusarium concolor species complex</taxon>
    </lineage>
</organism>
<keyword evidence="2" id="KW-0812">Transmembrane</keyword>
<sequence length="699" mass="78036">MNSFLTVNNNVSLVSITIAPSTYLITVGLLLVFAVVYIPRLLVFRFPNLGIPLPSLASILRPIFGDPADRQPAKAEKALPEPRFATTGLVFEDQQQLVISGQDIVLAQRRHYQQQQLAHQQRLLLEKQKQLEIQEADTPMTMDPLDGLDVSLQDFDLPPSPSLPHHSAHRSEAATTEGGLEDSETASVGGYSPPAWRRLGNGDRSSGFWRAPQELIHRGMSTLRESSPELDDSEDDGVLERAIRTRLPKGSQSPGKGRSMSPEKMDDPTLQFQLQENTSPSRELSLHETPPDNYIRFAVRAEVQHRTEPIETAINFIRDHYKALTRTWSTTFTTILVAFFSISLFKSLLQPAAPRPVGDLVKVAGLARSFEPLIYYSEHAVAQVHDLQATSVAVWDLGESVRTSDMRDAPRIVADLDALSETMKTLAIEMTKFFARVDGDIDGILNVMDWAKMHLNRLKSSPSPSTISSAYDNIHNLLSQAHVLEDASGSPTTLGRLTSHIFGLSNPQREQRMVQLLFTEFLSVLEDSIQTELQHSVTLFALFEAVDQHFLNLARTVVRESSAQEELHADMLSSLWTRLLGTRAAELRKFEQNRLLLRDVREKTVRNKGILVEHNGKLLTLKASLETLRSKLVSPLVRGVNSTTLTLEDQIRGLSDVSDYLGNVRKQQKGKVMETLFGSVPSKKYAIEDRPDTVVVNPI</sequence>
<evidence type="ECO:0000256" key="2">
    <source>
        <dbReference type="SAM" id="Phobius"/>
    </source>
</evidence>
<reference evidence="3" key="1">
    <citation type="submission" date="2020-01" db="EMBL/GenBank/DDBJ databases">
        <title>Identification and distribution of gene clusters putatively required for synthesis of sphingolipid metabolism inhibitors in phylogenetically diverse species of the filamentous fungus Fusarium.</title>
        <authorList>
            <person name="Kim H.-S."/>
            <person name="Busman M."/>
            <person name="Brown D.W."/>
            <person name="Divon H."/>
            <person name="Uhlig S."/>
            <person name="Proctor R.H."/>
        </authorList>
    </citation>
    <scope>NUCLEOTIDE SEQUENCE</scope>
    <source>
        <strain evidence="3">NRRL 53441</strain>
    </source>
</reference>
<protein>
    <submittedName>
        <fullName evidence="3">Uncharacterized protein</fullName>
    </submittedName>
</protein>
<dbReference type="EMBL" id="JAADJG010000121">
    <property type="protein sequence ID" value="KAF4454553.1"/>
    <property type="molecule type" value="Genomic_DNA"/>
</dbReference>
<evidence type="ECO:0000313" key="4">
    <source>
        <dbReference type="Proteomes" id="UP000605986"/>
    </source>
</evidence>
<feature type="region of interest" description="Disordered" evidence="1">
    <location>
        <begin position="243"/>
        <end position="267"/>
    </location>
</feature>
<proteinExistence type="predicted"/>